<dbReference type="SMART" id="SM00829">
    <property type="entry name" value="PKS_ER"/>
    <property type="match status" value="1"/>
</dbReference>
<feature type="domain" description="Enoyl reductase (ER)" evidence="4">
    <location>
        <begin position="1"/>
        <end position="218"/>
    </location>
</feature>
<dbReference type="Pfam" id="PF13602">
    <property type="entry name" value="ADH_zinc_N_2"/>
    <property type="match status" value="1"/>
</dbReference>
<keyword evidence="2" id="KW-0511">Multifunctional enzyme</keyword>
<dbReference type="Proteomes" id="UP000638849">
    <property type="component" value="Unassembled WGS sequence"/>
</dbReference>
<reference evidence="5 6" key="1">
    <citation type="submission" date="2020-12" db="EMBL/GenBank/DDBJ databases">
        <authorList>
            <person name="Kusuma A.B."/>
            <person name="Nouioui I."/>
            <person name="Goodfellow M."/>
        </authorList>
    </citation>
    <scope>NUCLEOTIDE SEQUENCE [LARGE SCALE GENOMIC DNA]</scope>
    <source>
        <strain evidence="5 6">DSM 41764</strain>
    </source>
</reference>
<dbReference type="InterPro" id="IPR050091">
    <property type="entry name" value="PKS_NRPS_Biosynth_Enz"/>
</dbReference>
<evidence type="ECO:0000256" key="1">
    <source>
        <dbReference type="ARBA" id="ARBA00022679"/>
    </source>
</evidence>
<dbReference type="SUPFAM" id="SSF51735">
    <property type="entry name" value="NAD(P)-binding Rossmann-fold domains"/>
    <property type="match status" value="1"/>
</dbReference>
<organism evidence="5 6">
    <name type="scientific">Streptomyces javensis</name>
    <dbReference type="NCBI Taxonomy" id="114698"/>
    <lineage>
        <taxon>Bacteria</taxon>
        <taxon>Bacillati</taxon>
        <taxon>Actinomycetota</taxon>
        <taxon>Actinomycetes</taxon>
        <taxon>Kitasatosporales</taxon>
        <taxon>Streptomycetaceae</taxon>
        <taxon>Streptomyces</taxon>
        <taxon>Streptomyces violaceusniger group</taxon>
    </lineage>
</organism>
<keyword evidence="3" id="KW-0812">Transmembrane</keyword>
<keyword evidence="3" id="KW-1133">Transmembrane helix</keyword>
<dbReference type="RefSeq" id="WP_198282565.1">
    <property type="nucleotide sequence ID" value="NZ_JAEEAQ010001304.1"/>
</dbReference>
<dbReference type="PANTHER" id="PTHR43775:SF51">
    <property type="entry name" value="INACTIVE PHENOLPHTHIOCEROL SYNTHESIS POLYKETIDE SYNTHASE TYPE I PKS1-RELATED"/>
    <property type="match status" value="1"/>
</dbReference>
<keyword evidence="3" id="KW-0472">Membrane</keyword>
<sequence>MDSRLLAPVPQGWSFQQAAAVSAGFLTAFYALWDLARVRPGQRVLIHAGTGGVGTAAVQLAKAWGLEVFATASPAKQHALRAMGVEESHIASTRDLAFCERFLAVTGGEGMDVVLNALAGEFTDASLRLLPRGGQFVEMGKTDIRNPEQVAEAYPGVVYQAFDLMDAGEPRIAEMFAELGPMFEAGTLVPPPVTCFELSQAVAALRYLQAARQVGKVV</sequence>
<dbReference type="CDD" id="cd05195">
    <property type="entry name" value="enoyl_red"/>
    <property type="match status" value="1"/>
</dbReference>
<proteinExistence type="predicted"/>
<dbReference type="PANTHER" id="PTHR43775">
    <property type="entry name" value="FATTY ACID SYNTHASE"/>
    <property type="match status" value="1"/>
</dbReference>
<comment type="caution">
    <text evidence="5">The sequence shown here is derived from an EMBL/GenBank/DDBJ whole genome shotgun (WGS) entry which is preliminary data.</text>
</comment>
<evidence type="ECO:0000256" key="2">
    <source>
        <dbReference type="ARBA" id="ARBA00023268"/>
    </source>
</evidence>
<dbReference type="Gene3D" id="3.90.180.10">
    <property type="entry name" value="Medium-chain alcohol dehydrogenases, catalytic domain"/>
    <property type="match status" value="1"/>
</dbReference>
<evidence type="ECO:0000256" key="3">
    <source>
        <dbReference type="SAM" id="Phobius"/>
    </source>
</evidence>
<evidence type="ECO:0000313" key="6">
    <source>
        <dbReference type="Proteomes" id="UP000638849"/>
    </source>
</evidence>
<gene>
    <name evidence="5" type="ORF">JBF12_46240</name>
</gene>
<name>A0ABS0RRW6_9ACTN</name>
<feature type="non-terminal residue" evidence="5">
    <location>
        <position position="218"/>
    </location>
</feature>
<evidence type="ECO:0000259" key="4">
    <source>
        <dbReference type="SMART" id="SM00829"/>
    </source>
</evidence>
<keyword evidence="1" id="KW-0808">Transferase</keyword>
<dbReference type="InterPro" id="IPR020843">
    <property type="entry name" value="ER"/>
</dbReference>
<dbReference type="InterPro" id="IPR036291">
    <property type="entry name" value="NAD(P)-bd_dom_sf"/>
</dbReference>
<accession>A0ABS0RRW6</accession>
<protein>
    <submittedName>
        <fullName evidence="5">Zinc-binding dehydrogenase</fullName>
    </submittedName>
</protein>
<keyword evidence="6" id="KW-1185">Reference proteome</keyword>
<evidence type="ECO:0000313" key="5">
    <source>
        <dbReference type="EMBL" id="MBI0320222.1"/>
    </source>
</evidence>
<dbReference type="EMBL" id="JAEEAQ010001304">
    <property type="protein sequence ID" value="MBI0320222.1"/>
    <property type="molecule type" value="Genomic_DNA"/>
</dbReference>
<feature type="transmembrane region" description="Helical" evidence="3">
    <location>
        <begin position="12"/>
        <end position="33"/>
    </location>
</feature>